<dbReference type="InterPro" id="IPR001628">
    <property type="entry name" value="Znf_hrmn_rcpt"/>
</dbReference>
<comment type="subcellular location">
    <subcellularLocation>
        <location evidence="1">Nucleus</location>
    </subcellularLocation>
</comment>
<dbReference type="EnsemblMetazoa" id="SCAU012916-RA">
    <property type="protein sequence ID" value="SCAU012916-PA"/>
    <property type="gene ID" value="SCAU012916"/>
</dbReference>
<keyword evidence="13" id="KW-1185">Reference proteome</keyword>
<dbReference type="STRING" id="35570.A0A1I8Q157"/>
<dbReference type="KEGG" id="scac:106095614"/>
<gene>
    <name evidence="12" type="primary">106095614</name>
</gene>
<evidence type="ECO:0008006" key="14">
    <source>
        <dbReference type="Google" id="ProtNLM"/>
    </source>
</evidence>
<dbReference type="InterPro" id="IPR000536">
    <property type="entry name" value="Nucl_hrmn_rcpt_lig-bd"/>
</dbReference>
<keyword evidence="8" id="KW-0675">Receptor</keyword>
<keyword evidence="9" id="KW-0539">Nucleus</keyword>
<dbReference type="Pfam" id="PF00105">
    <property type="entry name" value="zf-C4"/>
    <property type="match status" value="1"/>
</dbReference>
<keyword evidence="3" id="KW-0863">Zinc-finger</keyword>
<keyword evidence="2" id="KW-0479">Metal-binding</keyword>
<evidence type="ECO:0000313" key="13">
    <source>
        <dbReference type="Proteomes" id="UP000095300"/>
    </source>
</evidence>
<dbReference type="OrthoDB" id="5771769at2759"/>
<dbReference type="SMART" id="SM00399">
    <property type="entry name" value="ZnF_C4"/>
    <property type="match status" value="1"/>
</dbReference>
<evidence type="ECO:0000256" key="1">
    <source>
        <dbReference type="ARBA" id="ARBA00004123"/>
    </source>
</evidence>
<dbReference type="PANTHER" id="PTHR24083">
    <property type="entry name" value="NUCLEAR HORMONE RECEPTOR"/>
    <property type="match status" value="1"/>
</dbReference>
<dbReference type="SUPFAM" id="SSF48508">
    <property type="entry name" value="Nuclear receptor ligand-binding domain"/>
    <property type="match status" value="1"/>
</dbReference>
<dbReference type="CDD" id="cd06957">
    <property type="entry name" value="NR_DBD_PNR_like_2"/>
    <property type="match status" value="1"/>
</dbReference>
<evidence type="ECO:0000256" key="4">
    <source>
        <dbReference type="ARBA" id="ARBA00022833"/>
    </source>
</evidence>
<evidence type="ECO:0000256" key="7">
    <source>
        <dbReference type="ARBA" id="ARBA00023163"/>
    </source>
</evidence>
<name>A0A1I8Q157_STOCA</name>
<dbReference type="VEuPathDB" id="VectorBase:SCAU012916"/>
<dbReference type="Gene3D" id="1.10.565.10">
    <property type="entry name" value="Retinoid X Receptor"/>
    <property type="match status" value="1"/>
</dbReference>
<organism evidence="12 13">
    <name type="scientific">Stomoxys calcitrans</name>
    <name type="common">Stable fly</name>
    <name type="synonym">Conops calcitrans</name>
    <dbReference type="NCBI Taxonomy" id="35570"/>
    <lineage>
        <taxon>Eukaryota</taxon>
        <taxon>Metazoa</taxon>
        <taxon>Ecdysozoa</taxon>
        <taxon>Arthropoda</taxon>
        <taxon>Hexapoda</taxon>
        <taxon>Insecta</taxon>
        <taxon>Pterygota</taxon>
        <taxon>Neoptera</taxon>
        <taxon>Endopterygota</taxon>
        <taxon>Diptera</taxon>
        <taxon>Brachycera</taxon>
        <taxon>Muscomorpha</taxon>
        <taxon>Muscoidea</taxon>
        <taxon>Muscidae</taxon>
        <taxon>Stomoxys</taxon>
    </lineage>
</organism>
<dbReference type="SUPFAM" id="SSF57716">
    <property type="entry name" value="Glucocorticoid receptor-like (DNA-binding domain)"/>
    <property type="match status" value="1"/>
</dbReference>
<feature type="domain" description="Nuclear receptor" evidence="10">
    <location>
        <begin position="39"/>
        <end position="115"/>
    </location>
</feature>
<feature type="domain" description="NR LBD" evidence="11">
    <location>
        <begin position="157"/>
        <end position="348"/>
    </location>
</feature>
<keyword evidence="4" id="KW-0862">Zinc</keyword>
<dbReference type="FunFam" id="3.30.50.10:FF:000006">
    <property type="entry name" value="Nuclear receptor subfamily 5 group A member"/>
    <property type="match status" value="1"/>
</dbReference>
<dbReference type="InterPro" id="IPR013088">
    <property type="entry name" value="Znf_NHR/GATA"/>
</dbReference>
<dbReference type="GO" id="GO:0008270">
    <property type="term" value="F:zinc ion binding"/>
    <property type="evidence" value="ECO:0007669"/>
    <property type="project" value="UniProtKB-KW"/>
</dbReference>
<accession>A0A1I8Q157</accession>
<evidence type="ECO:0000313" key="12">
    <source>
        <dbReference type="EnsemblMetazoa" id="SCAU012916-PA"/>
    </source>
</evidence>
<dbReference type="Gene3D" id="3.30.50.10">
    <property type="entry name" value="Erythroid Transcription Factor GATA-1, subunit A"/>
    <property type="match status" value="1"/>
</dbReference>
<proteinExistence type="predicted"/>
<dbReference type="PROSITE" id="PS51030">
    <property type="entry name" value="NUCLEAR_REC_DBD_2"/>
    <property type="match status" value="1"/>
</dbReference>
<evidence type="ECO:0000256" key="2">
    <source>
        <dbReference type="ARBA" id="ARBA00022723"/>
    </source>
</evidence>
<reference evidence="12" key="1">
    <citation type="submission" date="2020-05" db="UniProtKB">
        <authorList>
            <consortium name="EnsemblMetazoa"/>
        </authorList>
    </citation>
    <scope>IDENTIFICATION</scope>
    <source>
        <strain evidence="12">USDA</strain>
    </source>
</reference>
<keyword evidence="5" id="KW-0805">Transcription regulation</keyword>
<evidence type="ECO:0000256" key="8">
    <source>
        <dbReference type="ARBA" id="ARBA00023170"/>
    </source>
</evidence>
<evidence type="ECO:0000256" key="5">
    <source>
        <dbReference type="ARBA" id="ARBA00023015"/>
    </source>
</evidence>
<evidence type="ECO:0000256" key="3">
    <source>
        <dbReference type="ARBA" id="ARBA00022771"/>
    </source>
</evidence>
<sequence>MRPSQFVLDRASSMALNTHAAGDGQCCMADMGEGANLKFVLCQVCGDQSSGKHYGVICCDGCSCFFKRSVRKGNIYSCIAGKGNCIIDKARRNWCPFCRFQQCLKVGMNVQAVQEERGPRHQSSSSALTDCQEDRDTKLNLKPAVRRLSFISSLRYNTSAVSLALGKPSVSGVVGNSSSSHAGVVNFQLLTQILVTCLRQAKSNEQFRTLPSSQQETILHLVWSECFVLRASHWTFDITAVFQACGDVALHRIIEEAKQINADVMELSFLETLILCRREYALNGEYATLLENYSNNALLALARYTAQQSNWLRFGSLLLALRQLSLRRYECTLTGLFRSIVKDIIRTL</sequence>
<evidence type="ECO:0000259" key="10">
    <source>
        <dbReference type="PROSITE" id="PS51030"/>
    </source>
</evidence>
<dbReference type="InterPro" id="IPR035500">
    <property type="entry name" value="NHR-like_dom_sf"/>
</dbReference>
<dbReference type="GO" id="GO:0000981">
    <property type="term" value="F:DNA-binding transcription factor activity, RNA polymerase II-specific"/>
    <property type="evidence" value="ECO:0007669"/>
    <property type="project" value="UniProtKB-ARBA"/>
</dbReference>
<evidence type="ECO:0000259" key="11">
    <source>
        <dbReference type="PROSITE" id="PS51843"/>
    </source>
</evidence>
<evidence type="ECO:0000256" key="9">
    <source>
        <dbReference type="ARBA" id="ARBA00023242"/>
    </source>
</evidence>
<keyword evidence="7" id="KW-0804">Transcription</keyword>
<keyword evidence="6" id="KW-0238">DNA-binding</keyword>
<dbReference type="PROSITE" id="PS00031">
    <property type="entry name" value="NUCLEAR_REC_DBD_1"/>
    <property type="match status" value="1"/>
</dbReference>
<dbReference type="GO" id="GO:0005634">
    <property type="term" value="C:nucleus"/>
    <property type="evidence" value="ECO:0007669"/>
    <property type="project" value="UniProtKB-SubCell"/>
</dbReference>
<dbReference type="Proteomes" id="UP000095300">
    <property type="component" value="Unassembled WGS sequence"/>
</dbReference>
<dbReference type="PROSITE" id="PS51843">
    <property type="entry name" value="NR_LBD"/>
    <property type="match status" value="1"/>
</dbReference>
<protein>
    <recommendedName>
        <fullName evidence="14">Nuclear receptor domain-containing protein</fullName>
    </recommendedName>
</protein>
<evidence type="ECO:0000256" key="6">
    <source>
        <dbReference type="ARBA" id="ARBA00023125"/>
    </source>
</evidence>
<dbReference type="GO" id="GO:0043565">
    <property type="term" value="F:sequence-specific DNA binding"/>
    <property type="evidence" value="ECO:0007669"/>
    <property type="project" value="InterPro"/>
</dbReference>
<dbReference type="InterPro" id="IPR050274">
    <property type="entry name" value="Nuclear_hormone_rcpt_NR2"/>
</dbReference>
<dbReference type="AlphaFoldDB" id="A0A1I8Q157"/>
<dbReference type="GO" id="GO:0035556">
    <property type="term" value="P:intracellular signal transduction"/>
    <property type="evidence" value="ECO:0007669"/>
    <property type="project" value="UniProtKB-ARBA"/>
</dbReference>
<dbReference type="PRINTS" id="PR00047">
    <property type="entry name" value="STROIDFINGER"/>
</dbReference>